<dbReference type="Proteomes" id="UP000199207">
    <property type="component" value="Unassembled WGS sequence"/>
</dbReference>
<name>A0A1I1UYK8_9ACTN</name>
<accession>A0A1I1UYK8</accession>
<keyword evidence="4" id="KW-1185">Reference proteome</keyword>
<feature type="chain" id="PRO_5038763738" description="Secreted protein" evidence="2">
    <location>
        <begin position="28"/>
        <end position="189"/>
    </location>
</feature>
<keyword evidence="2" id="KW-0732">Signal</keyword>
<protein>
    <recommendedName>
        <fullName evidence="5">Secreted protein</fullName>
    </recommendedName>
</protein>
<feature type="region of interest" description="Disordered" evidence="1">
    <location>
        <begin position="43"/>
        <end position="62"/>
    </location>
</feature>
<evidence type="ECO:0000256" key="1">
    <source>
        <dbReference type="SAM" id="MobiDB-lite"/>
    </source>
</evidence>
<gene>
    <name evidence="3" type="ORF">SAMN05421773_12811</name>
</gene>
<evidence type="ECO:0008006" key="5">
    <source>
        <dbReference type="Google" id="ProtNLM"/>
    </source>
</evidence>
<evidence type="ECO:0000313" key="3">
    <source>
        <dbReference type="EMBL" id="SFD75774.1"/>
    </source>
</evidence>
<proteinExistence type="predicted"/>
<evidence type="ECO:0000313" key="4">
    <source>
        <dbReference type="Proteomes" id="UP000199207"/>
    </source>
</evidence>
<dbReference type="OrthoDB" id="7949713at2"/>
<dbReference type="STRING" id="910347.SAMN05421773_12811"/>
<reference evidence="3 4" key="1">
    <citation type="submission" date="2016-10" db="EMBL/GenBank/DDBJ databases">
        <authorList>
            <person name="de Groot N.N."/>
        </authorList>
    </citation>
    <scope>NUCLEOTIDE SEQUENCE [LARGE SCALE GENOMIC DNA]</scope>
    <source>
        <strain evidence="3 4">CGMCC 4.5739</strain>
    </source>
</reference>
<feature type="region of interest" description="Disordered" evidence="1">
    <location>
        <begin position="140"/>
        <end position="169"/>
    </location>
</feature>
<organism evidence="3 4">
    <name type="scientific">Streptomyces aidingensis</name>
    <dbReference type="NCBI Taxonomy" id="910347"/>
    <lineage>
        <taxon>Bacteria</taxon>
        <taxon>Bacillati</taxon>
        <taxon>Actinomycetota</taxon>
        <taxon>Actinomycetes</taxon>
        <taxon>Kitasatosporales</taxon>
        <taxon>Streptomycetaceae</taxon>
        <taxon>Streptomyces</taxon>
    </lineage>
</organism>
<dbReference type="RefSeq" id="WP_093841651.1">
    <property type="nucleotide sequence ID" value="NZ_FOLM01000028.1"/>
</dbReference>
<feature type="signal peptide" evidence="2">
    <location>
        <begin position="1"/>
        <end position="27"/>
    </location>
</feature>
<sequence length="189" mass="19130">MTTTTTTARKTAAAALLALGLFTAACGGGSGEDSASVASLGDDASAAAGSGAGSGADDTAEQAREFAECMRDHGIELPDPDPETGEFDLADMRGGVADLDSLETAMDACRDLAPPQLSDRDGLTDEQLESLGDLAECMREQGIDVPDPDPDSGFGPGLGETGIDPSSPDFQDALDTCRDAVNDLIGGDE</sequence>
<evidence type="ECO:0000256" key="2">
    <source>
        <dbReference type="SAM" id="SignalP"/>
    </source>
</evidence>
<dbReference type="EMBL" id="FOLM01000028">
    <property type="protein sequence ID" value="SFD75774.1"/>
    <property type="molecule type" value="Genomic_DNA"/>
</dbReference>
<dbReference type="AlphaFoldDB" id="A0A1I1UYK8"/>